<evidence type="ECO:0000259" key="2">
    <source>
        <dbReference type="PROSITE" id="PS50057"/>
    </source>
</evidence>
<evidence type="ECO:0000313" key="3">
    <source>
        <dbReference type="EMBL" id="CAB3263009.1"/>
    </source>
</evidence>
<dbReference type="InterPro" id="IPR035963">
    <property type="entry name" value="FERM_2"/>
</dbReference>
<feature type="compositionally biased region" description="Polar residues" evidence="1">
    <location>
        <begin position="566"/>
        <end position="612"/>
    </location>
</feature>
<dbReference type="InterPro" id="IPR019747">
    <property type="entry name" value="FERM_CS"/>
</dbReference>
<dbReference type="Gene3D" id="1.10.510.10">
    <property type="entry name" value="Transferase(Phosphotransferase) domain 1"/>
    <property type="match status" value="1"/>
</dbReference>
<gene>
    <name evidence="3" type="primary">LOC100186523</name>
</gene>
<dbReference type="SUPFAM" id="SSF47031">
    <property type="entry name" value="Second domain of FERM"/>
    <property type="match status" value="1"/>
</dbReference>
<dbReference type="EMBL" id="LR787147">
    <property type="protein sequence ID" value="CAB3263009.1"/>
    <property type="molecule type" value="mRNA"/>
</dbReference>
<sequence>MKENSQWKPKSFQVYSFGLTILWCAEYGLKQNEMIEWSNELHQLVSLMCDEINQICLQEVYDHSHKHESPTSINDEKIITELCESIVGSILELSSFSELLHLDGSVSECSRSLNDSVSSVDTTPSRAAPYSKINTSSTSDMEKCDMKPSVSVLKKSSPKKPFSDKTNTPSSDLPLKPNGKVKPNSSMLSKCEGEIKELNIHPSGFPNAQTHFLISYPDRSQASVTCGQVGMVQLLRSALDSWIHDIDQQYFALAYWEDSEYHFIQTFVELQNRVKLCEGKQVFYLRILYFPPNTNNIDANMLRAMYFQLRVDLLDERITCIYDDALSTAALALQHEIGDYKQEYKNEYFKMDEFVPSNVVAQLGTAHVRQQVIKLHRQLAGIGQKEAQVLFLRRCSNLEEYGTNFHKTFRLKSCKSENATWLGVGPRGISVFDLKSNNSRMKRHFLKWTDLKKMNCKNRKLTFCVMNPDVKLKFYQKIQQRANYLLTVIGKLHQFYSIQKPNLKVSSLGLFDDMTRLSSSTNPSPSRKSSLDTTLKPPRSPLQACFTNSSIDQTKQGKQPKAITIDSFSSSTPSIDTTAVRKSSLKSQSTTVSGQNVTEKHQPSSQGLSTPSHFVRNFRTIRRPSSASSSSSASRRRQRIATSTPGLSDARSTWSVPNDEYISPVTRANKRNIEVTSKFWFMFT</sequence>
<dbReference type="PANTHER" id="PTHR46900:SF2">
    <property type="entry name" value="TYROSINE-PROTEIN PHOSPHATASE NON-RECEPTOR TYPE 13"/>
    <property type="match status" value="1"/>
</dbReference>
<dbReference type="AlphaFoldDB" id="A0A6F9DIP1"/>
<dbReference type="InterPro" id="IPR014352">
    <property type="entry name" value="FERM/acyl-CoA-bd_prot_sf"/>
</dbReference>
<feature type="region of interest" description="Disordered" evidence="1">
    <location>
        <begin position="517"/>
        <end position="652"/>
    </location>
</feature>
<feature type="compositionally biased region" description="Low complexity" evidence="1">
    <location>
        <begin position="623"/>
        <end position="633"/>
    </location>
</feature>
<dbReference type="SUPFAM" id="SSF50729">
    <property type="entry name" value="PH domain-like"/>
    <property type="match status" value="1"/>
</dbReference>
<feature type="compositionally biased region" description="Polar residues" evidence="1">
    <location>
        <begin position="114"/>
        <end position="125"/>
    </location>
</feature>
<feature type="compositionally biased region" description="Polar residues" evidence="1">
    <location>
        <begin position="545"/>
        <end position="557"/>
    </location>
</feature>
<proteinExistence type="evidence at transcript level"/>
<dbReference type="PANTHER" id="PTHR46900">
    <property type="entry name" value="TYROSINE-PROTEIN PHOSPHATASE NON-RECEPTOR TYPE 13"/>
    <property type="match status" value="1"/>
</dbReference>
<dbReference type="SMART" id="SM01196">
    <property type="entry name" value="FERM_C"/>
    <property type="match status" value="1"/>
</dbReference>
<evidence type="ECO:0000256" key="1">
    <source>
        <dbReference type="SAM" id="MobiDB-lite"/>
    </source>
</evidence>
<dbReference type="InterPro" id="IPR019749">
    <property type="entry name" value="Band_41_domain"/>
</dbReference>
<protein>
    <submittedName>
        <fullName evidence="3">Uncharacterized protein LOC100186523</fullName>
    </submittedName>
</protein>
<dbReference type="InterPro" id="IPR000299">
    <property type="entry name" value="FERM_domain"/>
</dbReference>
<dbReference type="InterPro" id="IPR018980">
    <property type="entry name" value="FERM_PH-like_C"/>
</dbReference>
<dbReference type="Pfam" id="PF00373">
    <property type="entry name" value="FERM_M"/>
    <property type="match status" value="1"/>
</dbReference>
<dbReference type="PRINTS" id="PR00935">
    <property type="entry name" value="BAND41"/>
</dbReference>
<dbReference type="Gene3D" id="2.30.29.30">
    <property type="entry name" value="Pleckstrin-homology domain (PH domain)/Phosphotyrosine-binding domain (PTB)"/>
    <property type="match status" value="1"/>
</dbReference>
<dbReference type="Gene3D" id="1.20.80.10">
    <property type="match status" value="1"/>
</dbReference>
<feature type="region of interest" description="Disordered" evidence="1">
    <location>
        <begin position="114"/>
        <end position="184"/>
    </location>
</feature>
<dbReference type="InterPro" id="IPR011993">
    <property type="entry name" value="PH-like_dom_sf"/>
</dbReference>
<organism evidence="3">
    <name type="scientific">Phallusia mammillata</name>
    <dbReference type="NCBI Taxonomy" id="59560"/>
    <lineage>
        <taxon>Eukaryota</taxon>
        <taxon>Metazoa</taxon>
        <taxon>Chordata</taxon>
        <taxon>Tunicata</taxon>
        <taxon>Ascidiacea</taxon>
        <taxon>Phlebobranchia</taxon>
        <taxon>Ascidiidae</taxon>
        <taxon>Phallusia</taxon>
    </lineage>
</organism>
<dbReference type="CDD" id="cd14473">
    <property type="entry name" value="FERM_B-lobe"/>
    <property type="match status" value="1"/>
</dbReference>
<dbReference type="PROSITE" id="PS50057">
    <property type="entry name" value="FERM_3"/>
    <property type="match status" value="1"/>
</dbReference>
<dbReference type="SMART" id="SM00295">
    <property type="entry name" value="B41"/>
    <property type="match status" value="1"/>
</dbReference>
<dbReference type="InterPro" id="IPR052074">
    <property type="entry name" value="NonRcpt_TyrProt_Phosphatase"/>
</dbReference>
<dbReference type="PROSITE" id="PS00661">
    <property type="entry name" value="FERM_2"/>
    <property type="match status" value="1"/>
</dbReference>
<reference evidence="3" key="1">
    <citation type="submission" date="2020-04" db="EMBL/GenBank/DDBJ databases">
        <authorList>
            <person name="Neveu A P."/>
        </authorList>
    </citation>
    <scope>NUCLEOTIDE SEQUENCE</scope>
    <source>
        <tissue evidence="3">Whole embryo</tissue>
    </source>
</reference>
<accession>A0A6F9DIP1</accession>
<dbReference type="InterPro" id="IPR019748">
    <property type="entry name" value="FERM_central"/>
</dbReference>
<feature type="compositionally biased region" description="Low complexity" evidence="1">
    <location>
        <begin position="517"/>
        <end position="528"/>
    </location>
</feature>
<feature type="domain" description="FERM" evidence="2">
    <location>
        <begin position="210"/>
        <end position="500"/>
    </location>
</feature>
<dbReference type="Pfam" id="PF09380">
    <property type="entry name" value="FERM_C"/>
    <property type="match status" value="1"/>
</dbReference>
<name>A0A6F9DIP1_9ASCI</name>